<gene>
    <name evidence="1" type="ORF">OSB04_014584</name>
</gene>
<keyword evidence="2" id="KW-1185">Reference proteome</keyword>
<dbReference type="AlphaFoldDB" id="A0AA38SYY9"/>
<dbReference type="EMBL" id="JARYMX010000004">
    <property type="protein sequence ID" value="KAJ9550539.1"/>
    <property type="molecule type" value="Genomic_DNA"/>
</dbReference>
<comment type="caution">
    <text evidence="1">The sequence shown here is derived from an EMBL/GenBank/DDBJ whole genome shotgun (WGS) entry which is preliminary data.</text>
</comment>
<evidence type="ECO:0000313" key="2">
    <source>
        <dbReference type="Proteomes" id="UP001172457"/>
    </source>
</evidence>
<name>A0AA38SYY9_9ASTR</name>
<proteinExistence type="predicted"/>
<organism evidence="1 2">
    <name type="scientific">Centaurea solstitialis</name>
    <name type="common">yellow star-thistle</name>
    <dbReference type="NCBI Taxonomy" id="347529"/>
    <lineage>
        <taxon>Eukaryota</taxon>
        <taxon>Viridiplantae</taxon>
        <taxon>Streptophyta</taxon>
        <taxon>Embryophyta</taxon>
        <taxon>Tracheophyta</taxon>
        <taxon>Spermatophyta</taxon>
        <taxon>Magnoliopsida</taxon>
        <taxon>eudicotyledons</taxon>
        <taxon>Gunneridae</taxon>
        <taxon>Pentapetalae</taxon>
        <taxon>asterids</taxon>
        <taxon>campanulids</taxon>
        <taxon>Asterales</taxon>
        <taxon>Asteraceae</taxon>
        <taxon>Carduoideae</taxon>
        <taxon>Cardueae</taxon>
        <taxon>Centaureinae</taxon>
        <taxon>Centaurea</taxon>
    </lineage>
</organism>
<evidence type="ECO:0000313" key="1">
    <source>
        <dbReference type="EMBL" id="KAJ9550539.1"/>
    </source>
</evidence>
<reference evidence="1" key="1">
    <citation type="submission" date="2023-03" db="EMBL/GenBank/DDBJ databases">
        <title>Chromosome-scale reference genome and RAD-based genetic map of yellow starthistle (Centaurea solstitialis) reveal putative structural variation and QTLs associated with invader traits.</title>
        <authorList>
            <person name="Reatini B."/>
            <person name="Cang F.A."/>
            <person name="Jiang Q."/>
            <person name="Mckibben M.T.W."/>
            <person name="Barker M.S."/>
            <person name="Rieseberg L.H."/>
            <person name="Dlugosch K.M."/>
        </authorList>
    </citation>
    <scope>NUCLEOTIDE SEQUENCE</scope>
    <source>
        <strain evidence="1">CAN-66</strain>
        <tissue evidence="1">Leaf</tissue>
    </source>
</reference>
<sequence>MALPNDVFNRVDSLDSTKASWDELKAQMRGGEKAMMSKKHNAMNAYEGFRAKESESLSELYDRLNKEAHFTQVCLMGSIQDDDNALDNDDERGEEEDYRTIVIIFLGFDILEAWKPRIRLSRLSGSDFGLIRVGLRATLGRSPGPDLGDPPGNTSTSCDTKLTMFVAFSERDYEELRGQGNREVQSGLDLTPSCTAAACGGRPSVVHRRYSSFWTVADREPRVLTRAVNEPNEHERRLVRVRSFNLTKQTNEHERLRETKTMVSCWITPGVVY</sequence>
<accession>A0AA38SYY9</accession>
<protein>
    <submittedName>
        <fullName evidence="1">Uncharacterized protein</fullName>
    </submittedName>
</protein>
<dbReference type="Proteomes" id="UP001172457">
    <property type="component" value="Chromosome 4"/>
</dbReference>